<evidence type="ECO:0000313" key="7">
    <source>
        <dbReference type="EMBL" id="RVU24819.1"/>
    </source>
</evidence>
<comment type="subcellular location">
    <subcellularLocation>
        <location evidence="1">Cell membrane</location>
        <topology evidence="1">Multi-pass membrane protein</topology>
    </subcellularLocation>
</comment>
<feature type="transmembrane region" description="Helical" evidence="6">
    <location>
        <begin position="296"/>
        <end position="324"/>
    </location>
</feature>
<dbReference type="Proteomes" id="UP000282832">
    <property type="component" value="Unassembled WGS sequence"/>
</dbReference>
<sequence length="334" mass="36939">MIHLLKSVLKYLFSTALAAGLLYWAFSSSHLSWEDLLKTFQNADYNWVAVSLLFSVIAHYLRAVRWGQLLAVMNYKPGNTRTLSAVLIGYFANFLIPRMGEVTRCGSLQKTASIPFEKSFGTVITERIIDLICLGLALLINIYFELEPLKNYLFPNLHLPGNTLLVTGIASAVFVFGLFYVFRTQISETYNKIIQSSKLGAIIAGWVDGIKSVFLVKNPILFIFYSLGIWICYYLNAYVLLLAFPESANLGLGAAITILVMGSFGMAMPTQGGIGAYHSLVGSTLIYYEIAQSNSAALATFFHGTQMVSILLLGGISFIITLFLPKIDSLEKLQ</sequence>
<feature type="transmembrane region" description="Helical" evidence="6">
    <location>
        <begin position="46"/>
        <end position="64"/>
    </location>
</feature>
<feature type="transmembrane region" description="Helical" evidence="6">
    <location>
        <begin position="7"/>
        <end position="26"/>
    </location>
</feature>
<dbReference type="InterPro" id="IPR022791">
    <property type="entry name" value="L-PG_synthase/AglD"/>
</dbReference>
<dbReference type="Pfam" id="PF03706">
    <property type="entry name" value="LPG_synthase_TM"/>
    <property type="match status" value="1"/>
</dbReference>
<keyword evidence="8" id="KW-1185">Reference proteome</keyword>
<reference evidence="7 8" key="1">
    <citation type="submission" date="2019-01" db="EMBL/GenBank/DDBJ databases">
        <authorList>
            <person name="Chen W.-M."/>
        </authorList>
    </citation>
    <scope>NUCLEOTIDE SEQUENCE [LARGE SCALE GENOMIC DNA]</scope>
    <source>
        <strain evidence="7 8">FSY-15</strain>
    </source>
</reference>
<evidence type="ECO:0000256" key="1">
    <source>
        <dbReference type="ARBA" id="ARBA00004651"/>
    </source>
</evidence>
<feature type="transmembrane region" description="Helical" evidence="6">
    <location>
        <begin position="128"/>
        <end position="144"/>
    </location>
</feature>
<evidence type="ECO:0000256" key="2">
    <source>
        <dbReference type="ARBA" id="ARBA00022475"/>
    </source>
</evidence>
<keyword evidence="5 6" id="KW-0472">Membrane</keyword>
<gene>
    <name evidence="7" type="ORF">EOJ36_07355</name>
</gene>
<evidence type="ECO:0000256" key="5">
    <source>
        <dbReference type="ARBA" id="ARBA00023136"/>
    </source>
</evidence>
<dbReference type="OrthoDB" id="9812094at2"/>
<evidence type="ECO:0000313" key="8">
    <source>
        <dbReference type="Proteomes" id="UP000282832"/>
    </source>
</evidence>
<proteinExistence type="predicted"/>
<dbReference type="AlphaFoldDB" id="A0A437PRE9"/>
<evidence type="ECO:0000256" key="3">
    <source>
        <dbReference type="ARBA" id="ARBA00022692"/>
    </source>
</evidence>
<protein>
    <submittedName>
        <fullName evidence="7">Flippase-like domain-containing protein</fullName>
    </submittedName>
</protein>
<dbReference type="EMBL" id="SACY01000003">
    <property type="protein sequence ID" value="RVU24819.1"/>
    <property type="molecule type" value="Genomic_DNA"/>
</dbReference>
<dbReference type="GO" id="GO:0005886">
    <property type="term" value="C:plasma membrane"/>
    <property type="evidence" value="ECO:0007669"/>
    <property type="project" value="UniProtKB-SubCell"/>
</dbReference>
<accession>A0A437PRE9</accession>
<feature type="transmembrane region" description="Helical" evidence="6">
    <location>
        <begin position="250"/>
        <end position="267"/>
    </location>
</feature>
<feature type="transmembrane region" description="Helical" evidence="6">
    <location>
        <begin position="220"/>
        <end position="244"/>
    </location>
</feature>
<evidence type="ECO:0000256" key="6">
    <source>
        <dbReference type="SAM" id="Phobius"/>
    </source>
</evidence>
<name>A0A437PRE9_9BACT</name>
<dbReference type="PANTHER" id="PTHR39087">
    <property type="entry name" value="UPF0104 MEMBRANE PROTEIN MJ1595"/>
    <property type="match status" value="1"/>
</dbReference>
<keyword evidence="2" id="KW-1003">Cell membrane</keyword>
<feature type="transmembrane region" description="Helical" evidence="6">
    <location>
        <begin position="164"/>
        <end position="182"/>
    </location>
</feature>
<organism evidence="7 8">
    <name type="scientific">Sandaracinomonas limnophila</name>
    <dbReference type="NCBI Taxonomy" id="1862386"/>
    <lineage>
        <taxon>Bacteria</taxon>
        <taxon>Pseudomonadati</taxon>
        <taxon>Bacteroidota</taxon>
        <taxon>Cytophagia</taxon>
        <taxon>Cytophagales</taxon>
        <taxon>Flectobacillaceae</taxon>
        <taxon>Sandaracinomonas</taxon>
    </lineage>
</organism>
<dbReference type="PANTHER" id="PTHR39087:SF2">
    <property type="entry name" value="UPF0104 MEMBRANE PROTEIN MJ1595"/>
    <property type="match status" value="1"/>
</dbReference>
<comment type="caution">
    <text evidence="7">The sequence shown here is derived from an EMBL/GenBank/DDBJ whole genome shotgun (WGS) entry which is preliminary data.</text>
</comment>
<keyword evidence="4 6" id="KW-1133">Transmembrane helix</keyword>
<dbReference type="NCBIfam" id="TIGR00374">
    <property type="entry name" value="flippase-like domain"/>
    <property type="match status" value="1"/>
</dbReference>
<evidence type="ECO:0000256" key="4">
    <source>
        <dbReference type="ARBA" id="ARBA00022989"/>
    </source>
</evidence>
<keyword evidence="3 6" id="KW-0812">Transmembrane</keyword>